<dbReference type="Proteomes" id="UP000075884">
    <property type="component" value="Unassembled WGS sequence"/>
</dbReference>
<name>A0A182NXE5_9DIPT</name>
<protein>
    <submittedName>
        <fullName evidence="2">Uncharacterized protein</fullName>
    </submittedName>
</protein>
<organism evidence="2 3">
    <name type="scientific">Anopheles dirus</name>
    <dbReference type="NCBI Taxonomy" id="7168"/>
    <lineage>
        <taxon>Eukaryota</taxon>
        <taxon>Metazoa</taxon>
        <taxon>Ecdysozoa</taxon>
        <taxon>Arthropoda</taxon>
        <taxon>Hexapoda</taxon>
        <taxon>Insecta</taxon>
        <taxon>Pterygota</taxon>
        <taxon>Neoptera</taxon>
        <taxon>Endopterygota</taxon>
        <taxon>Diptera</taxon>
        <taxon>Nematocera</taxon>
        <taxon>Culicoidea</taxon>
        <taxon>Culicidae</taxon>
        <taxon>Anophelinae</taxon>
        <taxon>Anopheles</taxon>
    </lineage>
</organism>
<feature type="signal peptide" evidence="1">
    <location>
        <begin position="1"/>
        <end position="22"/>
    </location>
</feature>
<reference evidence="3" key="1">
    <citation type="submission" date="2013-03" db="EMBL/GenBank/DDBJ databases">
        <title>The Genome Sequence of Anopheles dirus WRAIR2.</title>
        <authorList>
            <consortium name="The Broad Institute Genomics Platform"/>
            <person name="Neafsey D.E."/>
            <person name="Walton C."/>
            <person name="Walker B."/>
            <person name="Young S.K."/>
            <person name="Zeng Q."/>
            <person name="Gargeya S."/>
            <person name="Fitzgerald M."/>
            <person name="Haas B."/>
            <person name="Abouelleil A."/>
            <person name="Allen A.W."/>
            <person name="Alvarado L."/>
            <person name="Arachchi H.M."/>
            <person name="Berlin A.M."/>
            <person name="Chapman S.B."/>
            <person name="Gainer-Dewar J."/>
            <person name="Goldberg J."/>
            <person name="Griggs A."/>
            <person name="Gujja S."/>
            <person name="Hansen M."/>
            <person name="Howarth C."/>
            <person name="Imamovic A."/>
            <person name="Ireland A."/>
            <person name="Larimer J."/>
            <person name="McCowan C."/>
            <person name="Murphy C."/>
            <person name="Pearson M."/>
            <person name="Poon T.W."/>
            <person name="Priest M."/>
            <person name="Roberts A."/>
            <person name="Saif S."/>
            <person name="Shea T."/>
            <person name="Sisk P."/>
            <person name="Sykes S."/>
            <person name="Wortman J."/>
            <person name="Nusbaum C."/>
            <person name="Birren B."/>
        </authorList>
    </citation>
    <scope>NUCLEOTIDE SEQUENCE [LARGE SCALE GENOMIC DNA]</scope>
    <source>
        <strain evidence="3">WRAIR2</strain>
    </source>
</reference>
<dbReference type="EnsemblMetazoa" id="ADIR014525-RA">
    <property type="protein sequence ID" value="ADIR014525-PA"/>
    <property type="gene ID" value="ADIR014525"/>
</dbReference>
<feature type="chain" id="PRO_5008130601" evidence="1">
    <location>
        <begin position="23"/>
        <end position="71"/>
    </location>
</feature>
<proteinExistence type="predicted"/>
<reference evidence="2" key="2">
    <citation type="submission" date="2020-05" db="UniProtKB">
        <authorList>
            <consortium name="EnsemblMetazoa"/>
        </authorList>
    </citation>
    <scope>IDENTIFICATION</scope>
    <source>
        <strain evidence="2">WRAIR2</strain>
    </source>
</reference>
<evidence type="ECO:0000256" key="1">
    <source>
        <dbReference type="SAM" id="SignalP"/>
    </source>
</evidence>
<evidence type="ECO:0000313" key="2">
    <source>
        <dbReference type="EnsemblMetazoa" id="ADIR014525-PA"/>
    </source>
</evidence>
<dbReference type="VEuPathDB" id="VectorBase:ADIR014525"/>
<dbReference type="AlphaFoldDB" id="A0A182NXE5"/>
<keyword evidence="1" id="KW-0732">Signal</keyword>
<sequence>MNFVVILLATACVCLLSTPVDALYRQQQQGRGHTETGEVEDSTDHGTFIPCIPGLEGNCQPLGEHHIHRIA</sequence>
<keyword evidence="3" id="KW-1185">Reference proteome</keyword>
<evidence type="ECO:0000313" key="3">
    <source>
        <dbReference type="Proteomes" id="UP000075884"/>
    </source>
</evidence>
<accession>A0A182NXE5</accession>